<reference evidence="1" key="1">
    <citation type="submission" date="2020-05" db="EMBL/GenBank/DDBJ databases">
        <title>Large-scale comparative analyses of tick genomes elucidate their genetic diversity and vector capacities.</title>
        <authorList>
            <person name="Jia N."/>
            <person name="Wang J."/>
            <person name="Shi W."/>
            <person name="Du L."/>
            <person name="Sun Y."/>
            <person name="Zhan W."/>
            <person name="Jiang J."/>
            <person name="Wang Q."/>
            <person name="Zhang B."/>
            <person name="Ji P."/>
            <person name="Sakyi L.B."/>
            <person name="Cui X."/>
            <person name="Yuan T."/>
            <person name="Jiang B."/>
            <person name="Yang W."/>
            <person name="Lam T.T.-Y."/>
            <person name="Chang Q."/>
            <person name="Ding S."/>
            <person name="Wang X."/>
            <person name="Zhu J."/>
            <person name="Ruan X."/>
            <person name="Zhao L."/>
            <person name="Wei J."/>
            <person name="Que T."/>
            <person name="Du C."/>
            <person name="Cheng J."/>
            <person name="Dai P."/>
            <person name="Han X."/>
            <person name="Huang E."/>
            <person name="Gao Y."/>
            <person name="Liu J."/>
            <person name="Shao H."/>
            <person name="Ye R."/>
            <person name="Li L."/>
            <person name="Wei W."/>
            <person name="Wang X."/>
            <person name="Wang C."/>
            <person name="Yang T."/>
            <person name="Huo Q."/>
            <person name="Li W."/>
            <person name="Guo W."/>
            <person name="Chen H."/>
            <person name="Zhou L."/>
            <person name="Ni X."/>
            <person name="Tian J."/>
            <person name="Zhou Y."/>
            <person name="Sheng Y."/>
            <person name="Liu T."/>
            <person name="Pan Y."/>
            <person name="Xia L."/>
            <person name="Li J."/>
            <person name="Zhao F."/>
            <person name="Cao W."/>
        </authorList>
    </citation>
    <scope>NUCLEOTIDE SEQUENCE</scope>
    <source>
        <strain evidence="1">Hyas-2018</strain>
    </source>
</reference>
<sequence>MTIPPWLMAAAGSDQLEEQTRAVQWISAALEKQRPSEIARCPLPPQHRGRRGCQKKAEVEKAARRVEDIMPRVTGTTSASGLSVFTSSDNSATFAVSGAGNLSASPIGTSAFCYLPNLAEIKNARHLAKRIRTIALGTESTLSGEEHP</sequence>
<name>A0ACB7RSK1_HYAAI</name>
<dbReference type="Proteomes" id="UP000821845">
    <property type="component" value="Chromosome 7"/>
</dbReference>
<evidence type="ECO:0000313" key="2">
    <source>
        <dbReference type="Proteomes" id="UP000821845"/>
    </source>
</evidence>
<keyword evidence="2" id="KW-1185">Reference proteome</keyword>
<proteinExistence type="predicted"/>
<comment type="caution">
    <text evidence="1">The sequence shown here is derived from an EMBL/GenBank/DDBJ whole genome shotgun (WGS) entry which is preliminary data.</text>
</comment>
<accession>A0ACB7RSK1</accession>
<dbReference type="EMBL" id="CM023487">
    <property type="protein sequence ID" value="KAH6925433.1"/>
    <property type="molecule type" value="Genomic_DNA"/>
</dbReference>
<organism evidence="1 2">
    <name type="scientific">Hyalomma asiaticum</name>
    <name type="common">Tick</name>
    <dbReference type="NCBI Taxonomy" id="266040"/>
    <lineage>
        <taxon>Eukaryota</taxon>
        <taxon>Metazoa</taxon>
        <taxon>Ecdysozoa</taxon>
        <taxon>Arthropoda</taxon>
        <taxon>Chelicerata</taxon>
        <taxon>Arachnida</taxon>
        <taxon>Acari</taxon>
        <taxon>Parasitiformes</taxon>
        <taxon>Ixodida</taxon>
        <taxon>Ixodoidea</taxon>
        <taxon>Ixodidae</taxon>
        <taxon>Hyalomminae</taxon>
        <taxon>Hyalomma</taxon>
    </lineage>
</organism>
<evidence type="ECO:0000313" key="1">
    <source>
        <dbReference type="EMBL" id="KAH6925433.1"/>
    </source>
</evidence>
<gene>
    <name evidence="1" type="ORF">HPB50_005324</name>
</gene>
<protein>
    <submittedName>
        <fullName evidence="1">Uncharacterized protein</fullName>
    </submittedName>
</protein>